<comment type="caution">
    <text evidence="3">The sequence shown here is derived from an EMBL/GenBank/DDBJ whole genome shotgun (WGS) entry which is preliminary data.</text>
</comment>
<dbReference type="Pfam" id="PF01344">
    <property type="entry name" value="Kelch_1"/>
    <property type="match status" value="2"/>
</dbReference>
<dbReference type="EMBL" id="CAJOAX010036281">
    <property type="protein sequence ID" value="CAF4265361.1"/>
    <property type="molecule type" value="Genomic_DNA"/>
</dbReference>
<evidence type="ECO:0000313" key="4">
    <source>
        <dbReference type="Proteomes" id="UP000663823"/>
    </source>
</evidence>
<dbReference type="Gene3D" id="2.130.10.80">
    <property type="entry name" value="Galactose oxidase/kelch, beta-propeller"/>
    <property type="match status" value="1"/>
</dbReference>
<dbReference type="Proteomes" id="UP000663823">
    <property type="component" value="Unassembled WGS sequence"/>
</dbReference>
<evidence type="ECO:0000313" key="3">
    <source>
        <dbReference type="EMBL" id="CAF4265361.1"/>
    </source>
</evidence>
<dbReference type="InterPro" id="IPR015915">
    <property type="entry name" value="Kelch-typ_b-propeller"/>
</dbReference>
<keyword evidence="1" id="KW-0880">Kelch repeat</keyword>
<protein>
    <submittedName>
        <fullName evidence="3">Uncharacterized protein</fullName>
    </submittedName>
</protein>
<feature type="non-terminal residue" evidence="3">
    <location>
        <position position="97"/>
    </location>
</feature>
<sequence>MTYARYHHTATVLTNGKVLVSGGTNDSALNTAELYDPSTGTWTTTTNMNYPRRYHTASILTDGKVLVAGGDSDGARNIAEFYDLSSGTWTITDTMVN</sequence>
<accession>A0A820FPP4</accession>
<reference evidence="3" key="1">
    <citation type="submission" date="2021-02" db="EMBL/GenBank/DDBJ databases">
        <authorList>
            <person name="Nowell W R."/>
        </authorList>
    </citation>
    <scope>NUCLEOTIDE SEQUENCE</scope>
</reference>
<evidence type="ECO:0000256" key="2">
    <source>
        <dbReference type="ARBA" id="ARBA00022737"/>
    </source>
</evidence>
<dbReference type="AlphaFoldDB" id="A0A820FPP4"/>
<dbReference type="SUPFAM" id="SSF117281">
    <property type="entry name" value="Kelch motif"/>
    <property type="match status" value="1"/>
</dbReference>
<evidence type="ECO:0000256" key="1">
    <source>
        <dbReference type="ARBA" id="ARBA00022441"/>
    </source>
</evidence>
<keyword evidence="2" id="KW-0677">Repeat</keyword>
<organism evidence="3 4">
    <name type="scientific">Rotaria sordida</name>
    <dbReference type="NCBI Taxonomy" id="392033"/>
    <lineage>
        <taxon>Eukaryota</taxon>
        <taxon>Metazoa</taxon>
        <taxon>Spiralia</taxon>
        <taxon>Gnathifera</taxon>
        <taxon>Rotifera</taxon>
        <taxon>Eurotatoria</taxon>
        <taxon>Bdelloidea</taxon>
        <taxon>Philodinida</taxon>
        <taxon>Philodinidae</taxon>
        <taxon>Rotaria</taxon>
    </lineage>
</organism>
<dbReference type="PANTHER" id="PTHR46344">
    <property type="entry name" value="OS02G0202900 PROTEIN"/>
    <property type="match status" value="1"/>
</dbReference>
<dbReference type="PANTHER" id="PTHR46344:SF27">
    <property type="entry name" value="KELCH REPEAT SUPERFAMILY PROTEIN"/>
    <property type="match status" value="1"/>
</dbReference>
<dbReference type="InterPro" id="IPR006652">
    <property type="entry name" value="Kelch_1"/>
</dbReference>
<dbReference type="InterPro" id="IPR037293">
    <property type="entry name" value="Gal_Oxidase_central_sf"/>
</dbReference>
<gene>
    <name evidence="3" type="ORF">OTI717_LOCUS40913</name>
</gene>
<dbReference type="SMART" id="SM00612">
    <property type="entry name" value="Kelch"/>
    <property type="match status" value="1"/>
</dbReference>
<name>A0A820FPP4_9BILA</name>
<proteinExistence type="predicted"/>